<accession>S4PXU5</accession>
<dbReference type="EMBL" id="GAIX01004428">
    <property type="protein sequence ID" value="JAA88132.1"/>
    <property type="molecule type" value="Transcribed_RNA"/>
</dbReference>
<dbReference type="AlphaFoldDB" id="S4PXU5"/>
<reference evidence="1" key="1">
    <citation type="journal article" date="2013" name="BMC Genomics">
        <title>Unscrambling butterfly oogenesis.</title>
        <authorList>
            <person name="Carter J.M."/>
            <person name="Baker S.C."/>
            <person name="Pink R."/>
            <person name="Carter D.R."/>
            <person name="Collins A."/>
            <person name="Tomlin J."/>
            <person name="Gibbs M."/>
            <person name="Breuker C.J."/>
        </authorList>
    </citation>
    <scope>NUCLEOTIDE SEQUENCE</scope>
    <source>
        <tissue evidence="1">Ovary</tissue>
    </source>
</reference>
<reference evidence="1" key="2">
    <citation type="submission" date="2013-05" db="EMBL/GenBank/DDBJ databases">
        <authorList>
            <person name="Carter J.-M."/>
            <person name="Baker S.C."/>
            <person name="Pink R."/>
            <person name="Carter D.R.F."/>
            <person name="Collins A."/>
            <person name="Tomlin J."/>
            <person name="Gibbs M."/>
            <person name="Breuker C.J."/>
        </authorList>
    </citation>
    <scope>NUCLEOTIDE SEQUENCE</scope>
    <source>
        <tissue evidence="1">Ovary</tissue>
    </source>
</reference>
<protein>
    <submittedName>
        <fullName evidence="1">Uncharacterized protein</fullName>
    </submittedName>
</protein>
<evidence type="ECO:0000313" key="1">
    <source>
        <dbReference type="EMBL" id="JAA88132.1"/>
    </source>
</evidence>
<sequence length="67" mass="7638">MLLVLCNFCPDCIGSLKLDFLDLQDDIETSHDVTSVLRLMLCLHLHTRLTASVQHRINQPFQSCVLI</sequence>
<proteinExistence type="predicted"/>
<organism evidence="1">
    <name type="scientific">Pararge aegeria</name>
    <name type="common">speckled wood butterfly</name>
    <dbReference type="NCBI Taxonomy" id="116150"/>
    <lineage>
        <taxon>Eukaryota</taxon>
        <taxon>Metazoa</taxon>
        <taxon>Ecdysozoa</taxon>
        <taxon>Arthropoda</taxon>
        <taxon>Hexapoda</taxon>
        <taxon>Insecta</taxon>
        <taxon>Pterygota</taxon>
        <taxon>Neoptera</taxon>
        <taxon>Endopterygota</taxon>
        <taxon>Lepidoptera</taxon>
        <taxon>Glossata</taxon>
        <taxon>Ditrysia</taxon>
        <taxon>Papilionoidea</taxon>
        <taxon>Nymphalidae</taxon>
        <taxon>Satyrinae</taxon>
        <taxon>Satyrini</taxon>
        <taxon>Parargina</taxon>
        <taxon>Pararge</taxon>
    </lineage>
</organism>
<name>S4PXU5_9NEOP</name>